<sequence>MGSRSLRKRPHKQLNLEPHASMASVPSRRKIGSYTKVSVLLSASLTIGVIGLLVISSNSWRNVKSGVSYEMVRVVNEFPHDHEAFTQGLLYDANDTLFESTGLYEKSSVRKVTLHTGKVEVIQKMDGSLFGEGLTLLGESFSISELLILSSPQQQRFPSLYVLCSPSCSEEEDEWLIHKTISSNFATNQSDNDIPLNKQLDLSSVQTRPHIVKQGCSTALISPSSLFLLPCLLAVLGLFGEIGNEQHQLKSNFPNSSHNRQRENVRRFGRLKPGIGRSDASETDGACGESYF</sequence>
<keyword evidence="2" id="KW-0472">Membrane</keyword>
<feature type="transmembrane region" description="Helical" evidence="2">
    <location>
        <begin position="37"/>
        <end position="55"/>
    </location>
</feature>
<keyword evidence="3" id="KW-0808">Transferase</keyword>
<dbReference type="AlphaFoldDB" id="A0A834WJ08"/>
<keyword evidence="4" id="KW-1185">Reference proteome</keyword>
<dbReference type="GO" id="GO:0016603">
    <property type="term" value="F:glutaminyl-peptide cyclotransferase activity"/>
    <property type="evidence" value="ECO:0007669"/>
    <property type="project" value="InterPro"/>
</dbReference>
<dbReference type="EMBL" id="JAAIUW010000008">
    <property type="protein sequence ID" value="KAF7821241.1"/>
    <property type="molecule type" value="Genomic_DNA"/>
</dbReference>
<accession>A0A834WJ08</accession>
<dbReference type="PANTHER" id="PTHR31270:SF1">
    <property type="entry name" value="GLUTAMINYL-PEPTIDE CYCLOTRANSFERASE"/>
    <property type="match status" value="1"/>
</dbReference>
<dbReference type="Pfam" id="PF05096">
    <property type="entry name" value="Glu_cyclase_2"/>
    <property type="match status" value="1"/>
</dbReference>
<evidence type="ECO:0000256" key="2">
    <source>
        <dbReference type="SAM" id="Phobius"/>
    </source>
</evidence>
<name>A0A834WJ08_9FABA</name>
<reference evidence="3" key="1">
    <citation type="submission" date="2020-09" db="EMBL/GenBank/DDBJ databases">
        <title>Genome-Enabled Discovery of Anthraquinone Biosynthesis in Senna tora.</title>
        <authorList>
            <person name="Kang S.-H."/>
            <person name="Pandey R.P."/>
            <person name="Lee C.-M."/>
            <person name="Sim J.-S."/>
            <person name="Jeong J.-T."/>
            <person name="Choi B.-S."/>
            <person name="Jung M."/>
            <person name="Ginzburg D."/>
            <person name="Zhao K."/>
            <person name="Won S.Y."/>
            <person name="Oh T.-J."/>
            <person name="Yu Y."/>
            <person name="Kim N.-H."/>
            <person name="Lee O.R."/>
            <person name="Lee T.-H."/>
            <person name="Bashyal P."/>
            <person name="Kim T.-S."/>
            <person name="Lee W.-H."/>
            <person name="Kawkins C."/>
            <person name="Kim C.-K."/>
            <person name="Kim J.S."/>
            <person name="Ahn B.O."/>
            <person name="Rhee S.Y."/>
            <person name="Sohng J.K."/>
        </authorList>
    </citation>
    <scope>NUCLEOTIDE SEQUENCE</scope>
    <source>
        <tissue evidence="3">Leaf</tissue>
    </source>
</reference>
<evidence type="ECO:0000256" key="1">
    <source>
        <dbReference type="SAM" id="MobiDB-lite"/>
    </source>
</evidence>
<proteinExistence type="predicted"/>
<evidence type="ECO:0000313" key="4">
    <source>
        <dbReference type="Proteomes" id="UP000634136"/>
    </source>
</evidence>
<dbReference type="InterPro" id="IPR007788">
    <property type="entry name" value="QCT"/>
</dbReference>
<keyword evidence="2" id="KW-0812">Transmembrane</keyword>
<dbReference type="OrthoDB" id="409395at2759"/>
<evidence type="ECO:0000313" key="3">
    <source>
        <dbReference type="EMBL" id="KAF7821241.1"/>
    </source>
</evidence>
<dbReference type="Proteomes" id="UP000634136">
    <property type="component" value="Unassembled WGS sequence"/>
</dbReference>
<feature type="region of interest" description="Disordered" evidence="1">
    <location>
        <begin position="270"/>
        <end position="292"/>
    </location>
</feature>
<dbReference type="PANTHER" id="PTHR31270">
    <property type="entry name" value="GLUTAMINYL-PEPTIDE CYCLOTRANSFERASE"/>
    <property type="match status" value="1"/>
</dbReference>
<keyword evidence="2" id="KW-1133">Transmembrane helix</keyword>
<gene>
    <name evidence="3" type="ORF">G2W53_026696</name>
</gene>
<comment type="caution">
    <text evidence="3">The sequence shown here is derived from an EMBL/GenBank/DDBJ whole genome shotgun (WGS) entry which is preliminary data.</text>
</comment>
<protein>
    <submittedName>
        <fullName evidence="3">Glutaminyl-peptide cyclotransferase isoform X2</fullName>
    </submittedName>
</protein>
<organism evidence="3 4">
    <name type="scientific">Senna tora</name>
    <dbReference type="NCBI Taxonomy" id="362788"/>
    <lineage>
        <taxon>Eukaryota</taxon>
        <taxon>Viridiplantae</taxon>
        <taxon>Streptophyta</taxon>
        <taxon>Embryophyta</taxon>
        <taxon>Tracheophyta</taxon>
        <taxon>Spermatophyta</taxon>
        <taxon>Magnoliopsida</taxon>
        <taxon>eudicotyledons</taxon>
        <taxon>Gunneridae</taxon>
        <taxon>Pentapetalae</taxon>
        <taxon>rosids</taxon>
        <taxon>fabids</taxon>
        <taxon>Fabales</taxon>
        <taxon>Fabaceae</taxon>
        <taxon>Caesalpinioideae</taxon>
        <taxon>Cassia clade</taxon>
        <taxon>Senna</taxon>
    </lineage>
</organism>